<dbReference type="GO" id="GO:0005092">
    <property type="term" value="F:GDP-dissociation inhibitor activity"/>
    <property type="evidence" value="ECO:0007669"/>
    <property type="project" value="InterPro"/>
</dbReference>
<dbReference type="Gene3D" id="3.50.50.60">
    <property type="entry name" value="FAD/NAD(P)-binding domain"/>
    <property type="match status" value="1"/>
</dbReference>
<dbReference type="PRINTS" id="PR00891">
    <property type="entry name" value="RABGDIREP"/>
</dbReference>
<dbReference type="GO" id="GO:0007264">
    <property type="term" value="P:small GTPase-mediated signal transduction"/>
    <property type="evidence" value="ECO:0007669"/>
    <property type="project" value="InterPro"/>
</dbReference>
<dbReference type="PANTHER" id="PTHR11787">
    <property type="entry name" value="RAB GDP-DISSOCIATION INHIBITOR"/>
    <property type="match status" value="1"/>
</dbReference>
<keyword evidence="2" id="KW-0808">Transferase</keyword>
<dbReference type="SUPFAM" id="SSF54373">
    <property type="entry name" value="FAD-linked reductases, C-terminal domain"/>
    <property type="match status" value="1"/>
</dbReference>
<dbReference type="EMBL" id="LXFE01000246">
    <property type="protein sequence ID" value="OLL26058.1"/>
    <property type="molecule type" value="Genomic_DNA"/>
</dbReference>
<evidence type="ECO:0000256" key="1">
    <source>
        <dbReference type="ARBA" id="ARBA00005593"/>
    </source>
</evidence>
<keyword evidence="3" id="KW-1185">Reference proteome</keyword>
<dbReference type="InterPro" id="IPR018203">
    <property type="entry name" value="GDP_dissociation_inhibitor"/>
</dbReference>
<dbReference type="GO" id="GO:0005829">
    <property type="term" value="C:cytosol"/>
    <property type="evidence" value="ECO:0007669"/>
    <property type="project" value="TreeGrafter"/>
</dbReference>
<dbReference type="GO" id="GO:0005968">
    <property type="term" value="C:Rab-protein geranylgeranyltransferase complex"/>
    <property type="evidence" value="ECO:0007669"/>
    <property type="project" value="TreeGrafter"/>
</dbReference>
<dbReference type="AlphaFoldDB" id="A0A1U7LTW5"/>
<dbReference type="PRINTS" id="PR00894">
    <property type="entry name" value="YEASTMRS6P"/>
</dbReference>
<comment type="caution">
    <text evidence="2">The sequence shown here is derived from an EMBL/GenBank/DDBJ whole genome shotgun (WGS) entry which is preliminary data.</text>
</comment>
<proteinExistence type="inferred from homology"/>
<accession>A0A1U7LTW5</accession>
<reference evidence="2 3" key="1">
    <citation type="submission" date="2016-04" db="EMBL/GenBank/DDBJ databases">
        <title>Evolutionary innovation and constraint leading to complex multicellularity in the Ascomycota.</title>
        <authorList>
            <person name="Cisse O."/>
            <person name="Nguyen A."/>
            <person name="Hewitt D.A."/>
            <person name="Jedd G."/>
            <person name="Stajich J.E."/>
        </authorList>
    </citation>
    <scope>NUCLEOTIDE SEQUENCE [LARGE SCALE GENOMIC DNA]</scope>
    <source>
        <strain evidence="2 3">DAH-3</strain>
    </source>
</reference>
<name>A0A1U7LTW5_NEOID</name>
<gene>
    <name evidence="2" type="ORF">NEOLI_002285</name>
</gene>
<dbReference type="Gene3D" id="3.30.519.10">
    <property type="entry name" value="Guanine Nucleotide Dissociation Inhibitor, domain 2"/>
    <property type="match status" value="2"/>
</dbReference>
<dbReference type="GO" id="GO:0016192">
    <property type="term" value="P:vesicle-mediated transport"/>
    <property type="evidence" value="ECO:0007669"/>
    <property type="project" value="TreeGrafter"/>
</dbReference>
<dbReference type="OrthoDB" id="1923006at2759"/>
<dbReference type="InterPro" id="IPR017230">
    <property type="entry name" value="Mrs6"/>
</dbReference>
<protein>
    <submittedName>
        <fullName evidence="2">Putative Rab geranylgeranyltransferase</fullName>
    </submittedName>
</protein>
<dbReference type="OMA" id="KACATED"/>
<comment type="similarity">
    <text evidence="1">Belongs to the Rab GDI family.</text>
</comment>
<dbReference type="Gene3D" id="1.10.405.10">
    <property type="entry name" value="Guanine Nucleotide Dissociation Inhibitor, domain 1"/>
    <property type="match status" value="1"/>
</dbReference>
<evidence type="ECO:0000313" key="2">
    <source>
        <dbReference type="EMBL" id="OLL26058.1"/>
    </source>
</evidence>
<dbReference type="SUPFAM" id="SSF51905">
    <property type="entry name" value="FAD/NAD(P)-binding domain"/>
    <property type="match status" value="1"/>
</dbReference>
<dbReference type="GO" id="GO:0016740">
    <property type="term" value="F:transferase activity"/>
    <property type="evidence" value="ECO:0007669"/>
    <property type="project" value="UniProtKB-KW"/>
</dbReference>
<dbReference type="InterPro" id="IPR036188">
    <property type="entry name" value="FAD/NAD-bd_sf"/>
</dbReference>
<dbReference type="STRING" id="1198029.A0A1U7LTW5"/>
<sequence length="448" mass="49931">MRQVSTMQHHALPENYDVVIEGTGLPEAIFAAACAWSGKKVFHLDPLPFYGGCWTALNLDEIRSLSNTTEDDSPLKRQYKYLDLSIPEPDQLPPSRSCSIDLSPRLLYCRSEMIDLLVSTKMSQYLEFIALGDFWLYTDRGFLKVPSGREDIFASKDLDLSTKRKTMKFLKFVLAYDEEENYEMYHEYAEKPLSTLLSAFNLTTDFTDSLIHVLASSADKSISTSVGLVRIRNHLSSLSVYGSFPCLLPTYGGGCELSQAFCRAAAVKGAVYMLNATLNGPYLSNGDRISYQHHFRGVNQGLVSFRVLLVKAQIEKLPFSRDGSVVVFPPDSMGNKNAITVRVHGSGTCECPKGYFNVYISTKGDQIDAFDSVVKEILQKAEDHSVLLAFTYIQGCNANDDTIAVPIVNNLESPTYDDAISEAKRLYAKVFGEHNSFFKVEATENESS</sequence>
<dbReference type="Proteomes" id="UP000186594">
    <property type="component" value="Unassembled WGS sequence"/>
</dbReference>
<dbReference type="PIRSF" id="PIRSF037514">
    <property type="entry name" value="Rab_ger_ger_transf_A_fun"/>
    <property type="match status" value="1"/>
</dbReference>
<dbReference type="Pfam" id="PF00996">
    <property type="entry name" value="GDI"/>
    <property type="match status" value="1"/>
</dbReference>
<dbReference type="GO" id="GO:0005634">
    <property type="term" value="C:nucleus"/>
    <property type="evidence" value="ECO:0007669"/>
    <property type="project" value="TreeGrafter"/>
</dbReference>
<evidence type="ECO:0000313" key="3">
    <source>
        <dbReference type="Proteomes" id="UP000186594"/>
    </source>
</evidence>
<organism evidence="2 3">
    <name type="scientific">Neolecta irregularis (strain DAH-3)</name>
    <dbReference type="NCBI Taxonomy" id="1198029"/>
    <lineage>
        <taxon>Eukaryota</taxon>
        <taxon>Fungi</taxon>
        <taxon>Dikarya</taxon>
        <taxon>Ascomycota</taxon>
        <taxon>Taphrinomycotina</taxon>
        <taxon>Neolectales</taxon>
        <taxon>Neolectaceae</taxon>
        <taxon>Neolecta</taxon>
    </lineage>
</organism>
<dbReference type="PANTHER" id="PTHR11787:SF4">
    <property type="entry name" value="CHM, RAB ESCORT PROTEIN 1"/>
    <property type="match status" value="1"/>
</dbReference>